<dbReference type="PANTHER" id="PTHR11177:SF317">
    <property type="entry name" value="CHITINASE 12-RELATED"/>
    <property type="match status" value="1"/>
</dbReference>
<evidence type="ECO:0000313" key="3">
    <source>
        <dbReference type="EMBL" id="PLW12060.1"/>
    </source>
</evidence>
<dbReference type="PANTHER" id="PTHR11177">
    <property type="entry name" value="CHITINASE"/>
    <property type="match status" value="1"/>
</dbReference>
<keyword evidence="1" id="KW-0732">Signal</keyword>
<feature type="chain" id="PRO_5015083787" description="GH18 domain-containing protein" evidence="1">
    <location>
        <begin position="26"/>
        <end position="425"/>
    </location>
</feature>
<evidence type="ECO:0000313" key="4">
    <source>
        <dbReference type="EMBL" id="PLW31370.1"/>
    </source>
</evidence>
<dbReference type="Gene3D" id="3.10.50.10">
    <property type="match status" value="1"/>
</dbReference>
<gene>
    <name evidence="3" type="ORF">PCANC_17653</name>
    <name evidence="4" type="ORF">PCANC_17722</name>
</gene>
<evidence type="ECO:0000313" key="5">
    <source>
        <dbReference type="Proteomes" id="UP000235388"/>
    </source>
</evidence>
<comment type="caution">
    <text evidence="4">The sequence shown here is derived from an EMBL/GenBank/DDBJ whole genome shotgun (WGS) entry which is preliminary data.</text>
</comment>
<dbReference type="InterPro" id="IPR011583">
    <property type="entry name" value="Chitinase_II/V-like_cat"/>
</dbReference>
<sequence>MRPYAEALSAAFLLATFILGGNTNAQGVDSSLSYRPKNSPQVKGYFPSWNADSQPPSKIDWSSYTDVLYFTMIPHANFTLAYDPIYTWAQGEQLVKEFVAQARKNRVNPHFSAGGWTGSRHFSILTRTDASRKRFAKLLVDFGKRHSFSGIEMDWEYANGQGIGCNTKDPADVVNFGLLVKEIRALWPNVMITAALSLNGFIGADGKPATTKETALLAQHLDYVNLMAYDVYGPWAPTTGPLAPLHATCAPSAYAQSVETGVQIALKQGFKPLQIILGIPGYAKRLQLASPKLVPTKTNGQWSYYYQNHTGQTPPGGQHDDKPGVDICGNQQHWGGSFRVNELISQGWLSADEKTGHGGYTRHWDACSGQPFLTDGKYFITYDDQYSSVAKAQYAKQNKLGGIYFFDTMGPTSRTVAAAGEVIRK</sequence>
<accession>A0A2N5U0U5</accession>
<proteinExistence type="predicted"/>
<dbReference type="GO" id="GO:0005576">
    <property type="term" value="C:extracellular region"/>
    <property type="evidence" value="ECO:0007669"/>
    <property type="project" value="TreeGrafter"/>
</dbReference>
<protein>
    <recommendedName>
        <fullName evidence="2">GH18 domain-containing protein</fullName>
    </recommendedName>
</protein>
<dbReference type="SUPFAM" id="SSF51445">
    <property type="entry name" value="(Trans)glycosidases"/>
    <property type="match status" value="1"/>
</dbReference>
<reference evidence="4 5" key="1">
    <citation type="submission" date="2017-11" db="EMBL/GenBank/DDBJ databases">
        <title>De novo assembly and phasing of dikaryotic genomes from two isolates of Puccinia coronata f. sp. avenae, the causal agent of oat crown rust.</title>
        <authorList>
            <person name="Miller M.E."/>
            <person name="Zhang Y."/>
            <person name="Omidvar V."/>
            <person name="Sperschneider J."/>
            <person name="Schwessinger B."/>
            <person name="Raley C."/>
            <person name="Palmer J.M."/>
            <person name="Garnica D."/>
            <person name="Upadhyaya N."/>
            <person name="Rathjen J."/>
            <person name="Taylor J.M."/>
            <person name="Park R.F."/>
            <person name="Dodds P.N."/>
            <person name="Hirsch C.D."/>
            <person name="Kianian S.F."/>
            <person name="Figueroa M."/>
        </authorList>
    </citation>
    <scope>NUCLEOTIDE SEQUENCE [LARGE SCALE GENOMIC DNA]</scope>
    <source>
        <strain evidence="4">12NC29</strain>
    </source>
</reference>
<dbReference type="STRING" id="200324.A0A2N5U0U5"/>
<dbReference type="PROSITE" id="PS51910">
    <property type="entry name" value="GH18_2"/>
    <property type="match status" value="1"/>
</dbReference>
<name>A0A2N5U0U5_9BASI</name>
<dbReference type="AlphaFoldDB" id="A0A2N5U0U5"/>
<dbReference type="SMART" id="SM00636">
    <property type="entry name" value="Glyco_18"/>
    <property type="match status" value="1"/>
</dbReference>
<evidence type="ECO:0000259" key="2">
    <source>
        <dbReference type="PROSITE" id="PS51910"/>
    </source>
</evidence>
<evidence type="ECO:0000256" key="1">
    <source>
        <dbReference type="SAM" id="SignalP"/>
    </source>
</evidence>
<dbReference type="InterPro" id="IPR017853">
    <property type="entry name" value="GH"/>
</dbReference>
<feature type="signal peptide" evidence="1">
    <location>
        <begin position="1"/>
        <end position="25"/>
    </location>
</feature>
<feature type="domain" description="GH18" evidence="2">
    <location>
        <begin position="40"/>
        <end position="425"/>
    </location>
</feature>
<dbReference type="InterPro" id="IPR050314">
    <property type="entry name" value="Glycosyl_Hydrlase_18"/>
</dbReference>
<organism evidence="4 5">
    <name type="scientific">Puccinia coronata f. sp. avenae</name>
    <dbReference type="NCBI Taxonomy" id="200324"/>
    <lineage>
        <taxon>Eukaryota</taxon>
        <taxon>Fungi</taxon>
        <taxon>Dikarya</taxon>
        <taxon>Basidiomycota</taxon>
        <taxon>Pucciniomycotina</taxon>
        <taxon>Pucciniomycetes</taxon>
        <taxon>Pucciniales</taxon>
        <taxon>Pucciniaceae</taxon>
        <taxon>Puccinia</taxon>
    </lineage>
</organism>
<keyword evidence="5" id="KW-1185">Reference proteome</keyword>
<dbReference type="Pfam" id="PF00704">
    <property type="entry name" value="Glyco_hydro_18"/>
    <property type="match status" value="1"/>
</dbReference>
<dbReference type="OrthoDB" id="73875at2759"/>
<dbReference type="InterPro" id="IPR029070">
    <property type="entry name" value="Chitinase_insertion_sf"/>
</dbReference>
<dbReference type="EMBL" id="PGCJ01000995">
    <property type="protein sequence ID" value="PLW12060.1"/>
    <property type="molecule type" value="Genomic_DNA"/>
</dbReference>
<dbReference type="GO" id="GO:0004568">
    <property type="term" value="F:chitinase activity"/>
    <property type="evidence" value="ECO:0007669"/>
    <property type="project" value="TreeGrafter"/>
</dbReference>
<dbReference type="GO" id="GO:0005975">
    <property type="term" value="P:carbohydrate metabolic process"/>
    <property type="evidence" value="ECO:0007669"/>
    <property type="project" value="InterPro"/>
</dbReference>
<dbReference type="GO" id="GO:0006032">
    <property type="term" value="P:chitin catabolic process"/>
    <property type="evidence" value="ECO:0007669"/>
    <property type="project" value="TreeGrafter"/>
</dbReference>
<dbReference type="InterPro" id="IPR001223">
    <property type="entry name" value="Glyco_hydro18_cat"/>
</dbReference>
<dbReference type="Gene3D" id="3.20.20.80">
    <property type="entry name" value="Glycosidases"/>
    <property type="match status" value="1"/>
</dbReference>
<dbReference type="Proteomes" id="UP000235388">
    <property type="component" value="Unassembled WGS sequence"/>
</dbReference>
<dbReference type="GO" id="GO:0008061">
    <property type="term" value="F:chitin binding"/>
    <property type="evidence" value="ECO:0007669"/>
    <property type="project" value="InterPro"/>
</dbReference>
<dbReference type="EMBL" id="PGCJ01000350">
    <property type="protein sequence ID" value="PLW31370.1"/>
    <property type="molecule type" value="Genomic_DNA"/>
</dbReference>